<protein>
    <recommendedName>
        <fullName evidence="4">PLD phosphodiesterase domain-containing protein</fullName>
    </recommendedName>
</protein>
<feature type="compositionally biased region" description="Acidic residues" evidence="1">
    <location>
        <begin position="517"/>
        <end position="526"/>
    </location>
</feature>
<keyword evidence="3" id="KW-1185">Reference proteome</keyword>
<accession>A0ABS8CRN0</accession>
<gene>
    <name evidence="2" type="ORF">H0485_18930</name>
</gene>
<evidence type="ECO:0000256" key="1">
    <source>
        <dbReference type="SAM" id="MobiDB-lite"/>
    </source>
</evidence>
<sequence>MTALLDLFAPPPGYTGHFGWICGFTADGRVMREIADRFTIGAGSFATTFQRPALLLMTDHASPQITADRAPGMYHVTLAPSWRQRFRGRGIFHAKVALLHFSGTTSKDPAARRDIFRLVVSTGNWTRETLERNIDLFWSVEFPHSDPAAESQNLADIMVARDMFTGLQPHLSLYPWAAASGGEAMQVPYADTLRLLNALKAPPGVTPRFFHSLDQPLRKPLLERFGGSQSEPLTILGSGFFAGGDPAPVRSSQPQGAEAFLRELVSDLSGQDEAKPVFTVLNPDACQGLATAAAALKARRWRFFRPRFPDGNDGSQGKLHAKFIYRGKKDRLKGQLYIGSGNLTPAGMGASTGTGLWNFEAGVVIPVDKQGTPDLHLPYSPNEDIDLNTELKAGGPFEMANEFSGDCPLTHFRLIEDSAGLWLEPRPVPSDFRGISLSHSGGNWQPLSERIALDPERLPPALVRLRWSSGGDDTANVAVPVLNERGLQVVPEAQHRRLEDVWDALMQMAATGREPEPEPPEDDEDDEGRRNGSRGQSATARPATYATRRLMAVITALGEVQAEMPAGQTRLWANRLIEHGRSLARTEGDVLRTLKDMQLNPFRHLGRAEFMPLGLNNEEVRILHDAHAEAARLWGVRGFAGFDGVLS</sequence>
<evidence type="ECO:0000313" key="3">
    <source>
        <dbReference type="Proteomes" id="UP001198571"/>
    </source>
</evidence>
<evidence type="ECO:0000313" key="2">
    <source>
        <dbReference type="EMBL" id="MCB5412061.1"/>
    </source>
</evidence>
<dbReference type="Gene3D" id="3.30.870.10">
    <property type="entry name" value="Endonuclease Chain A"/>
    <property type="match status" value="1"/>
</dbReference>
<feature type="region of interest" description="Disordered" evidence="1">
    <location>
        <begin position="511"/>
        <end position="542"/>
    </location>
</feature>
<dbReference type="Proteomes" id="UP001198571">
    <property type="component" value="Unassembled WGS sequence"/>
</dbReference>
<name>A0ABS8CRN0_9RHOB</name>
<organism evidence="2 3">
    <name type="scientific">Pseudogemmobacter faecipullorum</name>
    <dbReference type="NCBI Taxonomy" id="2755041"/>
    <lineage>
        <taxon>Bacteria</taxon>
        <taxon>Pseudomonadati</taxon>
        <taxon>Pseudomonadota</taxon>
        <taxon>Alphaproteobacteria</taxon>
        <taxon>Rhodobacterales</taxon>
        <taxon>Paracoccaceae</taxon>
        <taxon>Pseudogemmobacter</taxon>
    </lineage>
</organism>
<proteinExistence type="predicted"/>
<reference evidence="2 3" key="1">
    <citation type="submission" date="2020-07" db="EMBL/GenBank/DDBJ databases">
        <title>Pseudogemmobacter sp. nov., isolated from poultry manure in Taiwan.</title>
        <authorList>
            <person name="Lin S.-Y."/>
            <person name="Tang Y.-S."/>
            <person name="Young C.-C."/>
        </authorList>
    </citation>
    <scope>NUCLEOTIDE SEQUENCE [LARGE SCALE GENOMIC DNA]</scope>
    <source>
        <strain evidence="2 3">CC-YST710</strain>
    </source>
</reference>
<dbReference type="EMBL" id="JACDXX010000027">
    <property type="protein sequence ID" value="MCB5412061.1"/>
    <property type="molecule type" value="Genomic_DNA"/>
</dbReference>
<dbReference type="RefSeq" id="WP_226937495.1">
    <property type="nucleotide sequence ID" value="NZ_JACDXX010000027.1"/>
</dbReference>
<evidence type="ECO:0008006" key="4">
    <source>
        <dbReference type="Google" id="ProtNLM"/>
    </source>
</evidence>
<comment type="caution">
    <text evidence="2">The sequence shown here is derived from an EMBL/GenBank/DDBJ whole genome shotgun (WGS) entry which is preliminary data.</text>
</comment>